<dbReference type="PDBsum" id="1X46"/>
<evidence type="ECO:0007829" key="9">
    <source>
        <dbReference type="PDB" id="1X46"/>
    </source>
</evidence>
<dbReference type="PIR" id="S33784">
    <property type="entry name" value="S33784"/>
</dbReference>
<evidence type="ECO:0000259" key="7">
    <source>
        <dbReference type="PROSITE" id="PS01033"/>
    </source>
</evidence>
<feature type="binding site" evidence="9">
    <location>
        <position position="44"/>
    </location>
    <ligand>
        <name>heme b</name>
        <dbReference type="ChEBI" id="CHEBI:60344"/>
    </ligand>
</feature>
<dbReference type="Gene3D" id="1.10.490.10">
    <property type="entry name" value="Globins"/>
    <property type="match status" value="1"/>
</dbReference>
<dbReference type="SMR" id="Q7M421"/>
<keyword evidence="9" id="KW-0002">3D-structure</keyword>
<keyword evidence="3 6" id="KW-0561">Oxygen transport</keyword>
<feature type="binding site" evidence="9">
    <location>
        <position position="102"/>
    </location>
    <ligand>
        <name>heme b</name>
        <dbReference type="ChEBI" id="CHEBI:60344"/>
    </ligand>
</feature>
<dbReference type="CDD" id="cd01040">
    <property type="entry name" value="Mb-like"/>
    <property type="match status" value="1"/>
</dbReference>
<dbReference type="GO" id="GO:0046872">
    <property type="term" value="F:metal ion binding"/>
    <property type="evidence" value="ECO:0007669"/>
    <property type="project" value="UniProtKB-KW"/>
</dbReference>
<feature type="binding site" evidence="9">
    <location>
        <position position="45"/>
    </location>
    <ligand>
        <name>heme b</name>
        <dbReference type="ChEBI" id="CHEBI:60344"/>
    </ligand>
</feature>
<evidence type="ECO:0000256" key="2">
    <source>
        <dbReference type="ARBA" id="ARBA00022617"/>
    </source>
</evidence>
<protein>
    <submittedName>
        <fullName evidence="8">Hemoglobin VII</fullName>
    </submittedName>
</protein>
<dbReference type="GO" id="GO:0005833">
    <property type="term" value="C:hemoglobin complex"/>
    <property type="evidence" value="ECO:0007669"/>
    <property type="project" value="InterPro"/>
</dbReference>
<dbReference type="Pfam" id="PF00042">
    <property type="entry name" value="Globin"/>
    <property type="match status" value="1"/>
</dbReference>
<dbReference type="PRINTS" id="PR00611">
    <property type="entry name" value="ERYTHCRUORIN"/>
</dbReference>
<reference evidence="9" key="1">
    <citation type="journal article" date="2007" name="Gene">
        <title>Crystal structures of two hemoglobin components from the midge larva Propsilocerus akamusi (Orthocladiinae, Diptera).</title>
        <authorList>
            <person name="Kuwada T."/>
            <person name="Hasegawa T."/>
            <person name="Sato S."/>
            <person name="Sato I."/>
            <person name="Ishikawa K."/>
            <person name="Takagi T."/>
            <person name="Shishikura F."/>
        </authorList>
    </citation>
    <scope>X-RAY CRYSTALLOGRAPHY (1.50 ANGSTROMS) IN COMPLEX WITH HEME B</scope>
</reference>
<dbReference type="PROSITE" id="PS01033">
    <property type="entry name" value="GLOBIN"/>
    <property type="match status" value="1"/>
</dbReference>
<name>Q7M421_9DIPT</name>
<dbReference type="PANTHER" id="PTHR47217:SF1">
    <property type="entry name" value="GLOBIN-LIKE PROTEIN"/>
    <property type="match status" value="1"/>
</dbReference>
<keyword evidence="5 9" id="KW-0408">Iron</keyword>
<keyword evidence="1 6" id="KW-0813">Transport</keyword>
<dbReference type="GO" id="GO:0020037">
    <property type="term" value="F:heme binding"/>
    <property type="evidence" value="ECO:0007669"/>
    <property type="project" value="InterPro"/>
</dbReference>
<dbReference type="InterPro" id="IPR009050">
    <property type="entry name" value="Globin-like_sf"/>
</dbReference>
<dbReference type="GO" id="GO:0019825">
    <property type="term" value="F:oxygen binding"/>
    <property type="evidence" value="ECO:0007669"/>
    <property type="project" value="InterPro"/>
</dbReference>
<feature type="binding site" evidence="9">
    <location>
        <position position="99"/>
    </location>
    <ligand>
        <name>heme b</name>
        <dbReference type="ChEBI" id="CHEBI:60344"/>
        <note>axial binding residue</note>
    </ligand>
    <ligandPart>
        <name>Fe</name>
        <dbReference type="ChEBI" id="CHEBI:18248"/>
    </ligandPart>
</feature>
<feature type="domain" description="Globin" evidence="7">
    <location>
        <begin position="6"/>
        <end position="150"/>
    </location>
</feature>
<evidence type="ECO:0000256" key="3">
    <source>
        <dbReference type="ARBA" id="ARBA00022621"/>
    </source>
</evidence>
<dbReference type="GO" id="GO:0005576">
    <property type="term" value="C:extracellular region"/>
    <property type="evidence" value="ECO:0007669"/>
    <property type="project" value="InterPro"/>
</dbReference>
<comment type="similarity">
    <text evidence="6">Belongs to the globin family.</text>
</comment>
<keyword evidence="4 9" id="KW-0479">Metal-binding</keyword>
<dbReference type="SUPFAM" id="SSF46458">
    <property type="entry name" value="Globin-like"/>
    <property type="match status" value="1"/>
</dbReference>
<evidence type="ECO:0000256" key="5">
    <source>
        <dbReference type="ARBA" id="ARBA00023004"/>
    </source>
</evidence>
<dbReference type="GO" id="GO:0005344">
    <property type="term" value="F:oxygen carrier activity"/>
    <property type="evidence" value="ECO:0007669"/>
    <property type="project" value="UniProtKB-KW"/>
</dbReference>
<proteinExistence type="evidence at protein level"/>
<dbReference type="InterPro" id="IPR002336">
    <property type="entry name" value="Erythrocruorin"/>
</dbReference>
<evidence type="ECO:0000256" key="4">
    <source>
        <dbReference type="ARBA" id="ARBA00022723"/>
    </source>
</evidence>
<accession>Q7M421</accession>
<dbReference type="InterPro" id="IPR012292">
    <property type="entry name" value="Globin/Proto"/>
</dbReference>
<keyword evidence="2 6" id="KW-0349">Heme</keyword>
<dbReference type="InterPro" id="IPR044399">
    <property type="entry name" value="Mb-like_M"/>
</dbReference>
<organism evidence="8">
    <name type="scientific">Tokunagayusurika akamusi</name>
    <dbReference type="NCBI Taxonomy" id="28383"/>
    <lineage>
        <taxon>Eukaryota</taxon>
        <taxon>Metazoa</taxon>
        <taxon>Ecdysozoa</taxon>
        <taxon>Arthropoda</taxon>
        <taxon>Hexapoda</taxon>
        <taxon>Insecta</taxon>
        <taxon>Pterygota</taxon>
        <taxon>Neoptera</taxon>
        <taxon>Endopterygota</taxon>
        <taxon>Diptera</taxon>
        <taxon>Nematocera</taxon>
        <taxon>Chironomoidea</taxon>
        <taxon>Chironomidae</taxon>
        <taxon>Tokunagayusurika</taxon>
    </lineage>
</organism>
<dbReference type="EvolutionaryTrace" id="Q7M421"/>
<dbReference type="AlphaFoldDB" id="Q7M421"/>
<evidence type="ECO:0000256" key="1">
    <source>
        <dbReference type="ARBA" id="ARBA00022448"/>
    </source>
</evidence>
<dbReference type="InterPro" id="IPR000971">
    <property type="entry name" value="Globin"/>
</dbReference>
<sequence>DPTWVDMEAGDIALVKSSWAQIHDKEVDILYNFFKSYPASQAKFSAFAGKDLESLKDTAPFALHATRIVSVINEAIALMGVAENRPALKNVLKQQGINHKGRGVTAAHFEEFETALEAFLESHASGYNAGTKKAWDSAFNNMYSVVFPEL</sequence>
<dbReference type="PANTHER" id="PTHR47217">
    <property type="entry name" value="GLOBIN-LIKE PROTEIN"/>
    <property type="match status" value="1"/>
</dbReference>
<evidence type="ECO:0000256" key="6">
    <source>
        <dbReference type="RuleBase" id="RU000356"/>
    </source>
</evidence>
<dbReference type="PDB" id="1X46">
    <property type="method" value="X-ray"/>
    <property type="resolution" value="1.50 A"/>
    <property type="chains" value="A=1-150"/>
</dbReference>
<evidence type="ECO:0000313" key="8">
    <source>
        <dbReference type="PIR" id="S33784"/>
    </source>
</evidence>